<evidence type="ECO:0000313" key="4">
    <source>
        <dbReference type="Proteomes" id="UP000324701"/>
    </source>
</evidence>
<dbReference type="Pfam" id="PF03641">
    <property type="entry name" value="Lysine_decarbox"/>
    <property type="match status" value="1"/>
</dbReference>
<sequence length="189" mass="20234">MRPEVDKASGEWAVCVYCSAGPTHPELLELAAQLGQAIADCGWTLIWGGGNLSAMGAVAGAMHARGGRTVGVIPKLLIGRELSDAKAAEELIVTDTMRERKQVMEEHADAFIVLPGGLGTLDELLDAWTTGYLGMHRKPIVIVDPWGHYDKLWGWLNGLVDSGYVAAVAMERLIVVDKVSAALDWCAPA</sequence>
<protein>
    <recommendedName>
        <fullName evidence="2">Cytokinin riboside 5'-monophosphate phosphoribohydrolase</fullName>
        <ecNumber evidence="2">3.2.2.n1</ecNumber>
    </recommendedName>
</protein>
<dbReference type="NCBIfam" id="TIGR00730">
    <property type="entry name" value="Rossman fold protein, TIGR00730 family"/>
    <property type="match status" value="1"/>
</dbReference>
<dbReference type="GO" id="GO:0102682">
    <property type="term" value="F:cytokinin riboside 5'-monophosphate phosphoribohydrolase activity"/>
    <property type="evidence" value="ECO:0007669"/>
    <property type="project" value="RHEA"/>
</dbReference>
<comment type="catalytic activity">
    <reaction evidence="2">
        <text>N(6)-(dimethylallyl)adenosine 5'-phosphate + H2O = N(6)-dimethylallyladenine + D-ribose 5-phosphate</text>
        <dbReference type="Rhea" id="RHEA:48560"/>
        <dbReference type="ChEBI" id="CHEBI:15377"/>
        <dbReference type="ChEBI" id="CHEBI:17660"/>
        <dbReference type="ChEBI" id="CHEBI:57526"/>
        <dbReference type="ChEBI" id="CHEBI:78346"/>
        <dbReference type="EC" id="3.2.2.n1"/>
    </reaction>
</comment>
<comment type="caution">
    <text evidence="3">The sequence shown here is derived from an EMBL/GenBank/DDBJ whole genome shotgun (WGS) entry which is preliminary data.</text>
</comment>
<dbReference type="OrthoDB" id="9801098at2"/>
<dbReference type="AlphaFoldDB" id="A0A5B1BSV9"/>
<evidence type="ECO:0000256" key="1">
    <source>
        <dbReference type="ARBA" id="ARBA00006763"/>
    </source>
</evidence>
<dbReference type="GO" id="GO:0009691">
    <property type="term" value="P:cytokinin biosynthetic process"/>
    <property type="evidence" value="ECO:0007669"/>
    <property type="project" value="UniProtKB-UniRule"/>
</dbReference>
<keyword evidence="2" id="KW-0203">Cytokinin biosynthesis</keyword>
<dbReference type="Proteomes" id="UP000324701">
    <property type="component" value="Unassembled WGS sequence"/>
</dbReference>
<name>A0A5B1BSV9_MYCSI</name>
<evidence type="ECO:0000256" key="2">
    <source>
        <dbReference type="RuleBase" id="RU363015"/>
    </source>
</evidence>
<reference evidence="3 4" key="1">
    <citation type="submission" date="2019-09" db="EMBL/GenBank/DDBJ databases">
        <title>Report of infection by Mycobacterium simiae a patient suffering from pulmonary tuberculosis.</title>
        <authorList>
            <person name="Mohanty P.S."/>
            <person name="Bansal A.K."/>
            <person name="Singh H."/>
            <person name="Sharma S."/>
            <person name="Patil S.A."/>
            <person name="Upadhaya P."/>
            <person name="Singh P.K."/>
            <person name="Kumar D."/>
            <person name="Kumar S."/>
            <person name="Singh R.K."/>
            <person name="Chaudhary B."/>
        </authorList>
    </citation>
    <scope>NUCLEOTIDE SEQUENCE [LARGE SCALE GENOMIC DNA]</scope>
    <source>
        <strain evidence="3 4">JAL-560-SIM</strain>
    </source>
</reference>
<proteinExistence type="inferred from homology"/>
<keyword evidence="2" id="KW-0378">Hydrolase</keyword>
<dbReference type="RefSeq" id="WP_149653619.1">
    <property type="nucleotide sequence ID" value="NZ_VTZN01000040.1"/>
</dbReference>
<dbReference type="InterPro" id="IPR031100">
    <property type="entry name" value="LOG_fam"/>
</dbReference>
<dbReference type="PANTHER" id="PTHR31223">
    <property type="entry name" value="LOG FAMILY PROTEIN YJL055W"/>
    <property type="match status" value="1"/>
</dbReference>
<accession>A0A5B1BSV9</accession>
<evidence type="ECO:0000313" key="3">
    <source>
        <dbReference type="EMBL" id="KAA1250540.1"/>
    </source>
</evidence>
<dbReference type="Gene3D" id="3.40.50.450">
    <property type="match status" value="1"/>
</dbReference>
<dbReference type="SUPFAM" id="SSF102405">
    <property type="entry name" value="MCP/YpsA-like"/>
    <property type="match status" value="1"/>
</dbReference>
<keyword evidence="4" id="KW-1185">Reference proteome</keyword>
<dbReference type="EC" id="3.2.2.n1" evidence="2"/>
<organism evidence="3 4">
    <name type="scientific">Mycobacterium simiae</name>
    <name type="common">Mycobacterium habana</name>
    <dbReference type="NCBI Taxonomy" id="1784"/>
    <lineage>
        <taxon>Bacteria</taxon>
        <taxon>Bacillati</taxon>
        <taxon>Actinomycetota</taxon>
        <taxon>Actinomycetes</taxon>
        <taxon>Mycobacteriales</taxon>
        <taxon>Mycobacteriaceae</taxon>
        <taxon>Mycobacterium</taxon>
        <taxon>Mycobacterium simiae complex</taxon>
    </lineage>
</organism>
<dbReference type="InterPro" id="IPR005269">
    <property type="entry name" value="LOG"/>
</dbReference>
<dbReference type="EMBL" id="VTZN01000040">
    <property type="protein sequence ID" value="KAA1250540.1"/>
    <property type="molecule type" value="Genomic_DNA"/>
</dbReference>
<gene>
    <name evidence="3" type="ORF">F0Q45_09020</name>
</gene>
<dbReference type="GO" id="GO:0005829">
    <property type="term" value="C:cytosol"/>
    <property type="evidence" value="ECO:0007669"/>
    <property type="project" value="TreeGrafter"/>
</dbReference>
<comment type="similarity">
    <text evidence="1 2">Belongs to the LOG family.</text>
</comment>
<dbReference type="PANTHER" id="PTHR31223:SF70">
    <property type="entry name" value="LOG FAMILY PROTEIN YJL055W"/>
    <property type="match status" value="1"/>
</dbReference>
<comment type="catalytic activity">
    <reaction evidence="2">
        <text>9-ribosyl-trans-zeatin 5'-phosphate + H2O = trans-zeatin + D-ribose 5-phosphate</text>
        <dbReference type="Rhea" id="RHEA:48564"/>
        <dbReference type="ChEBI" id="CHEBI:15377"/>
        <dbReference type="ChEBI" id="CHEBI:16522"/>
        <dbReference type="ChEBI" id="CHEBI:78346"/>
        <dbReference type="ChEBI" id="CHEBI:87947"/>
        <dbReference type="EC" id="3.2.2.n1"/>
    </reaction>
</comment>